<name>A0AAV0Z0D3_VICFA</name>
<dbReference type="EMBL" id="OX451735">
    <property type="protein sequence ID" value="CAI8591941.1"/>
    <property type="molecule type" value="Genomic_DNA"/>
</dbReference>
<keyword evidence="1" id="KW-0808">Transferase</keyword>
<protein>
    <recommendedName>
        <fullName evidence="5">Anthocyanin acyltransferase</fullName>
    </recommendedName>
</protein>
<dbReference type="Gene3D" id="3.30.559.10">
    <property type="entry name" value="Chloramphenicol acetyltransferase-like domain"/>
    <property type="match status" value="3"/>
</dbReference>
<reference evidence="3 4" key="1">
    <citation type="submission" date="2023-01" db="EMBL/GenBank/DDBJ databases">
        <authorList>
            <person name="Kreplak J."/>
        </authorList>
    </citation>
    <scope>NUCLEOTIDE SEQUENCE [LARGE SCALE GENOMIC DNA]</scope>
</reference>
<evidence type="ECO:0000256" key="2">
    <source>
        <dbReference type="ARBA" id="ARBA00023315"/>
    </source>
</evidence>
<dbReference type="Proteomes" id="UP001157006">
    <property type="component" value="Chromosome 1S"/>
</dbReference>
<dbReference type="InterPro" id="IPR023213">
    <property type="entry name" value="CAT-like_dom_sf"/>
</dbReference>
<evidence type="ECO:0008006" key="5">
    <source>
        <dbReference type="Google" id="ProtNLM"/>
    </source>
</evidence>
<dbReference type="GO" id="GO:0016747">
    <property type="term" value="F:acyltransferase activity, transferring groups other than amino-acyl groups"/>
    <property type="evidence" value="ECO:0007669"/>
    <property type="project" value="UniProtKB-ARBA"/>
</dbReference>
<accession>A0AAV0Z0D3</accession>
<dbReference type="PANTHER" id="PTHR31625">
    <property type="match status" value="1"/>
</dbReference>
<gene>
    <name evidence="3" type="ORF">VFH_I014440</name>
</gene>
<dbReference type="Pfam" id="PF02458">
    <property type="entry name" value="Transferase"/>
    <property type="match status" value="1"/>
</dbReference>
<keyword evidence="2" id="KW-0012">Acyltransferase</keyword>
<dbReference type="InterPro" id="IPR051504">
    <property type="entry name" value="Plant_metabolite_acyltrans"/>
</dbReference>
<keyword evidence="4" id="KW-1185">Reference proteome</keyword>
<sequence length="445" mass="50521">MVDEVKIIEQCQVSPPQGSLPSSINLPLSHLDLGWFYCPLKQIYCYNFPHSTQHFLQTSLPILKSSLSLTLQHFFPYCSKSILPPKPHTPHILYTQDPFLPLTPPPTILQDGTLVFPVMAIQITIFPNFGFTICLNTRHEVGDGKSFHHFLSFWSSLSKGNLQISFLPLPFHKREIIQDPKGLKQICLEKLWNPPPKTTQSNNSTNHLISSRNNLVRYGLNLTRHHLDNLKKWMDIKGQTIGLDMLHLSTFVATCSLLWVCMVKLKSQEKKNITDDSIEDEVTNNCPPENDMEDNYGFGFLMDMRGRFELSIPSTYFGNCLMLCDATLPKRKLVGENGICEAANVIGREISLSDPLNEVNKIEIKPENLIRVVDLSKFYVHENDFGWGNPVLRDVLNMNNSSDFLIMDSKDGDGGIDVGMILEKTQVKKFNSIFELQLKDVGVLE</sequence>
<proteinExistence type="predicted"/>
<evidence type="ECO:0000256" key="1">
    <source>
        <dbReference type="ARBA" id="ARBA00022679"/>
    </source>
</evidence>
<dbReference type="AlphaFoldDB" id="A0AAV0Z0D3"/>
<evidence type="ECO:0000313" key="3">
    <source>
        <dbReference type="EMBL" id="CAI8591941.1"/>
    </source>
</evidence>
<evidence type="ECO:0000313" key="4">
    <source>
        <dbReference type="Proteomes" id="UP001157006"/>
    </source>
</evidence>
<organism evidence="3 4">
    <name type="scientific">Vicia faba</name>
    <name type="common">Broad bean</name>
    <name type="synonym">Faba vulgaris</name>
    <dbReference type="NCBI Taxonomy" id="3906"/>
    <lineage>
        <taxon>Eukaryota</taxon>
        <taxon>Viridiplantae</taxon>
        <taxon>Streptophyta</taxon>
        <taxon>Embryophyta</taxon>
        <taxon>Tracheophyta</taxon>
        <taxon>Spermatophyta</taxon>
        <taxon>Magnoliopsida</taxon>
        <taxon>eudicotyledons</taxon>
        <taxon>Gunneridae</taxon>
        <taxon>Pentapetalae</taxon>
        <taxon>rosids</taxon>
        <taxon>fabids</taxon>
        <taxon>Fabales</taxon>
        <taxon>Fabaceae</taxon>
        <taxon>Papilionoideae</taxon>
        <taxon>50 kb inversion clade</taxon>
        <taxon>NPAAA clade</taxon>
        <taxon>Hologalegina</taxon>
        <taxon>IRL clade</taxon>
        <taxon>Fabeae</taxon>
        <taxon>Vicia</taxon>
    </lineage>
</organism>